<dbReference type="PROSITE" id="PS50112">
    <property type="entry name" value="PAS"/>
    <property type="match status" value="4"/>
</dbReference>
<dbReference type="Pfam" id="PF13426">
    <property type="entry name" value="PAS_9"/>
    <property type="match status" value="1"/>
</dbReference>
<dbReference type="PANTHER" id="PTHR43304:SF1">
    <property type="entry name" value="PAC DOMAIN-CONTAINING PROTEIN"/>
    <property type="match status" value="1"/>
</dbReference>
<dbReference type="Pfam" id="PF08447">
    <property type="entry name" value="PAS_3"/>
    <property type="match status" value="2"/>
</dbReference>
<dbReference type="NCBIfam" id="TIGR00229">
    <property type="entry name" value="sensory_box"/>
    <property type="match status" value="4"/>
</dbReference>
<dbReference type="Pfam" id="PF02518">
    <property type="entry name" value="HATPase_c"/>
    <property type="match status" value="1"/>
</dbReference>
<dbReference type="PROSITE" id="PS50109">
    <property type="entry name" value="HIS_KIN"/>
    <property type="match status" value="1"/>
</dbReference>
<keyword evidence="4" id="KW-0808">Transferase</keyword>
<dbReference type="Gene3D" id="3.30.565.10">
    <property type="entry name" value="Histidine kinase-like ATPase, C-terminal domain"/>
    <property type="match status" value="1"/>
</dbReference>
<dbReference type="CDD" id="cd00130">
    <property type="entry name" value="PAS"/>
    <property type="match status" value="4"/>
</dbReference>
<accession>A0ABW3SRK2</accession>
<evidence type="ECO:0000256" key="5">
    <source>
        <dbReference type="ARBA" id="ARBA00022777"/>
    </source>
</evidence>
<dbReference type="Gene3D" id="1.10.287.130">
    <property type="match status" value="1"/>
</dbReference>
<evidence type="ECO:0000259" key="7">
    <source>
        <dbReference type="PROSITE" id="PS50112"/>
    </source>
</evidence>
<feature type="domain" description="PAC" evidence="8">
    <location>
        <begin position="470"/>
        <end position="522"/>
    </location>
</feature>
<feature type="domain" description="Histidine kinase" evidence="6">
    <location>
        <begin position="540"/>
        <end position="755"/>
    </location>
</feature>
<dbReference type="EC" id="2.7.13.3" evidence="2"/>
<dbReference type="InterPro" id="IPR052162">
    <property type="entry name" value="Sensor_kinase/Photoreceptor"/>
</dbReference>
<dbReference type="InterPro" id="IPR005467">
    <property type="entry name" value="His_kinase_dom"/>
</dbReference>
<dbReference type="InterPro" id="IPR003661">
    <property type="entry name" value="HisK_dim/P_dom"/>
</dbReference>
<reference evidence="10" key="1">
    <citation type="journal article" date="2019" name="Int. J. Syst. Evol. Microbiol.">
        <title>The Global Catalogue of Microorganisms (GCM) 10K type strain sequencing project: providing services to taxonomists for standard genome sequencing and annotation.</title>
        <authorList>
            <consortium name="The Broad Institute Genomics Platform"/>
            <consortium name="The Broad Institute Genome Sequencing Center for Infectious Disease"/>
            <person name="Wu L."/>
            <person name="Ma J."/>
        </authorList>
    </citation>
    <scope>NUCLEOTIDE SEQUENCE [LARGE SCALE GENOMIC DNA]</scope>
    <source>
        <strain evidence="10">JCM 31319</strain>
    </source>
</reference>
<comment type="catalytic activity">
    <reaction evidence="1">
        <text>ATP + protein L-histidine = ADP + protein N-phospho-L-histidine.</text>
        <dbReference type="EC" id="2.7.13.3"/>
    </reaction>
</comment>
<dbReference type="InterPro" id="IPR003594">
    <property type="entry name" value="HATPase_dom"/>
</dbReference>
<dbReference type="PANTHER" id="PTHR43304">
    <property type="entry name" value="PHYTOCHROME-LIKE PROTEIN CPH1"/>
    <property type="match status" value="1"/>
</dbReference>
<keyword evidence="10" id="KW-1185">Reference proteome</keyword>
<dbReference type="Pfam" id="PF00512">
    <property type="entry name" value="HisKA"/>
    <property type="match status" value="1"/>
</dbReference>
<dbReference type="PRINTS" id="PR00344">
    <property type="entry name" value="BCTRLSENSOR"/>
</dbReference>
<dbReference type="PROSITE" id="PS50113">
    <property type="entry name" value="PAC"/>
    <property type="match status" value="2"/>
</dbReference>
<dbReference type="InterPro" id="IPR001610">
    <property type="entry name" value="PAC"/>
</dbReference>
<dbReference type="InterPro" id="IPR013767">
    <property type="entry name" value="PAS_fold"/>
</dbReference>
<dbReference type="SUPFAM" id="SSF55874">
    <property type="entry name" value="ATPase domain of HSP90 chaperone/DNA topoisomerase II/histidine kinase"/>
    <property type="match status" value="1"/>
</dbReference>
<keyword evidence="5" id="KW-0418">Kinase</keyword>
<evidence type="ECO:0000313" key="10">
    <source>
        <dbReference type="Proteomes" id="UP001597094"/>
    </source>
</evidence>
<dbReference type="Pfam" id="PF00989">
    <property type="entry name" value="PAS"/>
    <property type="match status" value="1"/>
</dbReference>
<keyword evidence="3" id="KW-0597">Phosphoprotein</keyword>
<dbReference type="EMBL" id="JBHTLD010000134">
    <property type="protein sequence ID" value="MFD1187356.1"/>
    <property type="molecule type" value="Genomic_DNA"/>
</dbReference>
<evidence type="ECO:0000256" key="1">
    <source>
        <dbReference type="ARBA" id="ARBA00000085"/>
    </source>
</evidence>
<dbReference type="InterPro" id="IPR036097">
    <property type="entry name" value="HisK_dim/P_sf"/>
</dbReference>
<gene>
    <name evidence="9" type="ORF">ACFQ2O_14155</name>
</gene>
<dbReference type="SUPFAM" id="SSF55785">
    <property type="entry name" value="PYP-like sensor domain (PAS domain)"/>
    <property type="match status" value="4"/>
</dbReference>
<evidence type="ECO:0000256" key="3">
    <source>
        <dbReference type="ARBA" id="ARBA00022553"/>
    </source>
</evidence>
<dbReference type="Proteomes" id="UP001597094">
    <property type="component" value="Unassembled WGS sequence"/>
</dbReference>
<proteinExistence type="predicted"/>
<dbReference type="RefSeq" id="WP_377528732.1">
    <property type="nucleotide sequence ID" value="NZ_JBHTLD010000134.1"/>
</dbReference>
<feature type="domain" description="PAS" evidence="7">
    <location>
        <begin position="31"/>
        <end position="101"/>
    </location>
</feature>
<dbReference type="Gene3D" id="3.30.450.20">
    <property type="entry name" value="PAS domain"/>
    <property type="match status" value="4"/>
</dbReference>
<feature type="domain" description="PAC" evidence="8">
    <location>
        <begin position="228"/>
        <end position="279"/>
    </location>
</feature>
<dbReference type="SMART" id="SM00388">
    <property type="entry name" value="HisKA"/>
    <property type="match status" value="1"/>
</dbReference>
<feature type="domain" description="PAS" evidence="7">
    <location>
        <begin position="280"/>
        <end position="336"/>
    </location>
</feature>
<dbReference type="InterPro" id="IPR036890">
    <property type="entry name" value="HATPase_C_sf"/>
</dbReference>
<evidence type="ECO:0000259" key="8">
    <source>
        <dbReference type="PROSITE" id="PS50113"/>
    </source>
</evidence>
<dbReference type="SMART" id="SM00086">
    <property type="entry name" value="PAC"/>
    <property type="match status" value="3"/>
</dbReference>
<evidence type="ECO:0000256" key="4">
    <source>
        <dbReference type="ARBA" id="ARBA00022679"/>
    </source>
</evidence>
<organism evidence="9 10">
    <name type="scientific">Pontibacter rugosus</name>
    <dbReference type="NCBI Taxonomy" id="1745966"/>
    <lineage>
        <taxon>Bacteria</taxon>
        <taxon>Pseudomonadati</taxon>
        <taxon>Bacteroidota</taxon>
        <taxon>Cytophagia</taxon>
        <taxon>Cytophagales</taxon>
        <taxon>Hymenobacteraceae</taxon>
        <taxon>Pontibacter</taxon>
    </lineage>
</organism>
<feature type="domain" description="PAS" evidence="7">
    <location>
        <begin position="156"/>
        <end position="226"/>
    </location>
</feature>
<dbReference type="InterPro" id="IPR035965">
    <property type="entry name" value="PAS-like_dom_sf"/>
</dbReference>
<comment type="caution">
    <text evidence="9">The sequence shown here is derived from an EMBL/GenBank/DDBJ whole genome shotgun (WGS) entry which is preliminary data.</text>
</comment>
<name>A0ABW3SRK2_9BACT</name>
<dbReference type="InterPro" id="IPR004358">
    <property type="entry name" value="Sig_transdc_His_kin-like_C"/>
</dbReference>
<dbReference type="InterPro" id="IPR013655">
    <property type="entry name" value="PAS_fold_3"/>
</dbReference>
<dbReference type="InterPro" id="IPR000014">
    <property type="entry name" value="PAS"/>
</dbReference>
<sequence>MILQTETLSILENNFKALQLIIPPSAPDTHSLEFYRSIISKSKDLISVLDTEGRYIFVGESAQQIYGYKPVELLGKRCLSFIHPDDQPIIQQCIQTVVAGGQPQVPPFRYRVKSGEWRWVQSEATNLLDDPNVQGILINSKDVTEPYLTSFERDHHQAYYRSLFFEHPDTVFTLSIEGTFQHSNQHMETLTGYSEADLETFKYIDIVHPDSLPSANMAFARVLEGEAHTVEIKIVTKDKTEKYISVSVMPVYFGGKVKGIQGIARDITQATEAQALIKEQAQQLNNILESITEPLFALDSSWCFTYVSSAFANFMQRTREEITGREIWSLFPKLSPTRLYKVCHEIAGKTTSVHFEESYQDTYPISCTLNYTLYSTSQGITVQFSDVTEQKHTQRELEKLSLVASKTINGIMILDPDTNIEWVNDGFCRLTGYTREEVIGISPKQLYADLQADDTLTTLFEQKYKSMKPFSLETLGYKKNKEQLWCYSDVTPIFNKEGELTNYIVIETDITEKKEAEAKLLKLTDDLYKQNRDLQQFTYIISHNLRAPVANALGLANLVQKLPKNEPTFASALEKLHTSVNQLDAVIKDINHVLSIRDSGRTASRELVNLKQVCEEVLESFVEEIPPYAATVTVDIAPDHNLLSIKSYLFSILHNLVSNSLKYKSNDRKLKLTIQVVPDDRGYIITVSDNGLGFDLKMVGHQMFQLYKRFHPLVHGKGIGLFLVKTQVEALGGKITVESAPDEGSTFKIYLGAKHV</sequence>
<evidence type="ECO:0000313" key="9">
    <source>
        <dbReference type="EMBL" id="MFD1187356.1"/>
    </source>
</evidence>
<dbReference type="SMART" id="SM00091">
    <property type="entry name" value="PAS"/>
    <property type="match status" value="4"/>
</dbReference>
<protein>
    <recommendedName>
        <fullName evidence="2">histidine kinase</fullName>
        <ecNumber evidence="2">2.7.13.3</ecNumber>
    </recommendedName>
</protein>
<evidence type="ECO:0000256" key="2">
    <source>
        <dbReference type="ARBA" id="ARBA00012438"/>
    </source>
</evidence>
<dbReference type="SMART" id="SM00387">
    <property type="entry name" value="HATPase_c"/>
    <property type="match status" value="1"/>
</dbReference>
<dbReference type="InterPro" id="IPR000700">
    <property type="entry name" value="PAS-assoc_C"/>
</dbReference>
<evidence type="ECO:0000259" key="6">
    <source>
        <dbReference type="PROSITE" id="PS50109"/>
    </source>
</evidence>
<feature type="domain" description="PAS" evidence="7">
    <location>
        <begin position="396"/>
        <end position="440"/>
    </location>
</feature>
<dbReference type="SUPFAM" id="SSF47384">
    <property type="entry name" value="Homodimeric domain of signal transducing histidine kinase"/>
    <property type="match status" value="1"/>
</dbReference>